<keyword evidence="3" id="KW-1185">Reference proteome</keyword>
<dbReference type="InterPro" id="IPR002669">
    <property type="entry name" value="UreD"/>
</dbReference>
<evidence type="ECO:0000256" key="1">
    <source>
        <dbReference type="ARBA" id="ARBA00023186"/>
    </source>
</evidence>
<evidence type="ECO:0000313" key="2">
    <source>
        <dbReference type="EMBL" id="TQJ13503.1"/>
    </source>
</evidence>
<dbReference type="Pfam" id="PF01774">
    <property type="entry name" value="UreD"/>
    <property type="match status" value="1"/>
</dbReference>
<protein>
    <submittedName>
        <fullName evidence="2">Urease accessory protein</fullName>
    </submittedName>
</protein>
<accession>A0A542EDU9</accession>
<comment type="caution">
    <text evidence="2">The sequence shown here is derived from an EMBL/GenBank/DDBJ whole genome shotgun (WGS) entry which is preliminary data.</text>
</comment>
<dbReference type="GO" id="GO:0016151">
    <property type="term" value="F:nickel cation binding"/>
    <property type="evidence" value="ECO:0007669"/>
    <property type="project" value="InterPro"/>
</dbReference>
<organism evidence="2 3">
    <name type="scientific">Yimella lutea</name>
    <dbReference type="NCBI Taxonomy" id="587872"/>
    <lineage>
        <taxon>Bacteria</taxon>
        <taxon>Bacillati</taxon>
        <taxon>Actinomycetota</taxon>
        <taxon>Actinomycetes</taxon>
        <taxon>Micrococcales</taxon>
        <taxon>Dermacoccaceae</taxon>
        <taxon>Yimella</taxon>
    </lineage>
</organism>
<dbReference type="EMBL" id="VFMO01000001">
    <property type="protein sequence ID" value="TQJ13503.1"/>
    <property type="molecule type" value="Genomic_DNA"/>
</dbReference>
<dbReference type="RefSeq" id="WP_344911997.1">
    <property type="nucleotide sequence ID" value="NZ_BAABCI010000030.1"/>
</dbReference>
<sequence>MRTGVLSPRITHQQGHRLSITLVATEALLLGGDHVVLEVVVGEGVRLDLTDVAATVAYDGQGHSARWTTRLTVASGASLHWWGEPLVVCDGAIVHRSLHAAVAEGGELLMRDAVRLGRHGEHGGELHCETLIEHAARPAVVEHLVLDDSHRDLPGYLGEHRTIDTVTIVGRRPSPATDIFELATPGAIHRTYESPRRRGVFACWQ</sequence>
<dbReference type="Proteomes" id="UP000320806">
    <property type="component" value="Unassembled WGS sequence"/>
</dbReference>
<name>A0A542EDU9_9MICO</name>
<dbReference type="AlphaFoldDB" id="A0A542EDU9"/>
<proteinExistence type="predicted"/>
<evidence type="ECO:0000313" key="3">
    <source>
        <dbReference type="Proteomes" id="UP000320806"/>
    </source>
</evidence>
<keyword evidence="1" id="KW-0143">Chaperone</keyword>
<gene>
    <name evidence="2" type="ORF">FB459_0925</name>
</gene>
<reference evidence="2 3" key="1">
    <citation type="submission" date="2019-06" db="EMBL/GenBank/DDBJ databases">
        <title>Sequencing the genomes of 1000 actinobacteria strains.</title>
        <authorList>
            <person name="Klenk H.-P."/>
        </authorList>
    </citation>
    <scope>NUCLEOTIDE SEQUENCE [LARGE SCALE GENOMIC DNA]</scope>
    <source>
        <strain evidence="2 3">DSM 19828</strain>
    </source>
</reference>